<dbReference type="PRINTS" id="PR00778">
    <property type="entry name" value="HTHARSR"/>
</dbReference>
<keyword evidence="3" id="KW-1185">Reference proteome</keyword>
<dbReference type="NCBIfam" id="NF033788">
    <property type="entry name" value="HTH_metalloreg"/>
    <property type="match status" value="1"/>
</dbReference>
<dbReference type="RefSeq" id="WP_393177453.1">
    <property type="nucleotide sequence ID" value="NZ_JBICRM010000066.1"/>
</dbReference>
<organism evidence="2 3">
    <name type="scientific">Nonomuraea marmarensis</name>
    <dbReference type="NCBI Taxonomy" id="3351344"/>
    <lineage>
        <taxon>Bacteria</taxon>
        <taxon>Bacillati</taxon>
        <taxon>Actinomycetota</taxon>
        <taxon>Actinomycetes</taxon>
        <taxon>Streptosporangiales</taxon>
        <taxon>Streptosporangiaceae</taxon>
        <taxon>Nonomuraea</taxon>
    </lineage>
</organism>
<evidence type="ECO:0000313" key="2">
    <source>
        <dbReference type="EMBL" id="MFG1711050.1"/>
    </source>
</evidence>
<reference evidence="2 3" key="1">
    <citation type="submission" date="2024-10" db="EMBL/GenBank/DDBJ databases">
        <authorList>
            <person name="Topkara A.R."/>
            <person name="Saygin H."/>
        </authorList>
    </citation>
    <scope>NUCLEOTIDE SEQUENCE [LARGE SCALE GENOMIC DNA]</scope>
    <source>
        <strain evidence="2 3">M3C6</strain>
    </source>
</reference>
<feature type="domain" description="HTH arsR-type" evidence="1">
    <location>
        <begin position="1"/>
        <end position="89"/>
    </location>
</feature>
<evidence type="ECO:0000259" key="1">
    <source>
        <dbReference type="PROSITE" id="PS50987"/>
    </source>
</evidence>
<dbReference type="Gene3D" id="1.10.10.10">
    <property type="entry name" value="Winged helix-like DNA-binding domain superfamily/Winged helix DNA-binding domain"/>
    <property type="match status" value="1"/>
</dbReference>
<sequence>MPAVDVFTAIANPVRRALLDALRPGPLAVHQLLDDFAISRPAVSQHLRVLRDADLVVEERVGRERHYRLRPERLRDVTNWLAHYEQFWTTRLTALRDLLDEQP</sequence>
<dbReference type="InterPro" id="IPR001845">
    <property type="entry name" value="HTH_ArsR_DNA-bd_dom"/>
</dbReference>
<dbReference type="InterPro" id="IPR036390">
    <property type="entry name" value="WH_DNA-bd_sf"/>
</dbReference>
<gene>
    <name evidence="2" type="ORF">ACFLIM_48620</name>
</gene>
<dbReference type="PANTHER" id="PTHR38600">
    <property type="entry name" value="TRANSCRIPTIONAL REGULATORY PROTEIN"/>
    <property type="match status" value="1"/>
</dbReference>
<dbReference type="InterPro" id="IPR011991">
    <property type="entry name" value="ArsR-like_HTH"/>
</dbReference>
<dbReference type="EMBL" id="JBICRM010000066">
    <property type="protein sequence ID" value="MFG1711050.1"/>
    <property type="molecule type" value="Genomic_DNA"/>
</dbReference>
<proteinExistence type="predicted"/>
<dbReference type="SUPFAM" id="SSF46785">
    <property type="entry name" value="Winged helix' DNA-binding domain"/>
    <property type="match status" value="1"/>
</dbReference>
<dbReference type="Pfam" id="PF12840">
    <property type="entry name" value="HTH_20"/>
    <property type="match status" value="1"/>
</dbReference>
<evidence type="ECO:0000313" key="3">
    <source>
        <dbReference type="Proteomes" id="UP001603978"/>
    </source>
</evidence>
<dbReference type="PANTHER" id="PTHR38600:SF1">
    <property type="entry name" value="TRANSCRIPTIONAL REGULATORY PROTEIN"/>
    <property type="match status" value="1"/>
</dbReference>
<dbReference type="PROSITE" id="PS50987">
    <property type="entry name" value="HTH_ARSR_2"/>
    <property type="match status" value="1"/>
</dbReference>
<dbReference type="CDD" id="cd00090">
    <property type="entry name" value="HTH_ARSR"/>
    <property type="match status" value="1"/>
</dbReference>
<comment type="caution">
    <text evidence="2">The sequence shown here is derived from an EMBL/GenBank/DDBJ whole genome shotgun (WGS) entry which is preliminary data.</text>
</comment>
<name>A0ABW7AUF2_9ACTN</name>
<dbReference type="Proteomes" id="UP001603978">
    <property type="component" value="Unassembled WGS sequence"/>
</dbReference>
<dbReference type="SMART" id="SM00418">
    <property type="entry name" value="HTH_ARSR"/>
    <property type="match status" value="1"/>
</dbReference>
<accession>A0ABW7AUF2</accession>
<dbReference type="InterPro" id="IPR036388">
    <property type="entry name" value="WH-like_DNA-bd_sf"/>
</dbReference>
<protein>
    <submittedName>
        <fullName evidence="2">ArsR/SmtB family transcription factor</fullName>
    </submittedName>
</protein>